<evidence type="ECO:0000256" key="9">
    <source>
        <dbReference type="SAM" id="MobiDB-lite"/>
    </source>
</evidence>
<dbReference type="Gene3D" id="1.20.1070.10">
    <property type="entry name" value="Rhodopsin 7-helix transmembrane proteins"/>
    <property type="match status" value="1"/>
</dbReference>
<dbReference type="PRINTS" id="PR00237">
    <property type="entry name" value="GPCRRHODOPSN"/>
</dbReference>
<keyword evidence="2 8" id="KW-0812">Transmembrane</keyword>
<evidence type="ECO:0000313" key="12">
    <source>
        <dbReference type="EMBL" id="CAC5370176.1"/>
    </source>
</evidence>
<dbReference type="CDD" id="cd00637">
    <property type="entry name" value="7tm_classA_rhodopsin-like"/>
    <property type="match status" value="1"/>
</dbReference>
<evidence type="ECO:0000256" key="6">
    <source>
        <dbReference type="ARBA" id="ARBA00023170"/>
    </source>
</evidence>
<keyword evidence="5 10" id="KW-0472">Membrane</keyword>
<dbReference type="InterPro" id="IPR000276">
    <property type="entry name" value="GPCR_Rhodpsn"/>
</dbReference>
<evidence type="ECO:0000256" key="10">
    <source>
        <dbReference type="SAM" id="Phobius"/>
    </source>
</evidence>
<keyword evidence="13" id="KW-1185">Reference proteome</keyword>
<accession>A0A6J8AM16</accession>
<dbReference type="OrthoDB" id="6053754at2759"/>
<dbReference type="Proteomes" id="UP000507470">
    <property type="component" value="Unassembled WGS sequence"/>
</dbReference>
<proteinExistence type="inferred from homology"/>
<feature type="transmembrane region" description="Helical" evidence="10">
    <location>
        <begin position="21"/>
        <end position="46"/>
    </location>
</feature>
<dbReference type="PANTHER" id="PTHR24238">
    <property type="entry name" value="G-PROTEIN COUPLED RECEPTOR"/>
    <property type="match status" value="1"/>
</dbReference>
<dbReference type="GO" id="GO:0004930">
    <property type="term" value="F:G protein-coupled receptor activity"/>
    <property type="evidence" value="ECO:0007669"/>
    <property type="project" value="UniProtKB-KW"/>
</dbReference>
<dbReference type="Pfam" id="PF00001">
    <property type="entry name" value="7tm_1"/>
    <property type="match status" value="1"/>
</dbReference>
<protein>
    <recommendedName>
        <fullName evidence="11">G-protein coupled receptors family 1 profile domain-containing protein</fullName>
    </recommendedName>
</protein>
<evidence type="ECO:0000313" key="13">
    <source>
        <dbReference type="Proteomes" id="UP000507470"/>
    </source>
</evidence>
<dbReference type="PROSITE" id="PS50262">
    <property type="entry name" value="G_PROTEIN_RECEP_F1_2"/>
    <property type="match status" value="1"/>
</dbReference>
<sequence>MNATLLDFTLENINEDQIGRFVAPIVFLCILLVVGVPGNLTVLIIYWNKYTKSVYRSLILNLAIVDLIFCTIGIPFNIGRIVHYYTFKGQWVCKTFTAVLIFGIMYSTHLVMLLSLHRFRQICFPLKNQISLQNVHYFISACVIIGFILSWPQAVLIEIEHVTLERNITGHTCPVTASEPSVYSIAYSIFNVCMFFVYTIILFVLYSLIGKKAYQQRQKRLPVYTTERGRNVQLIDKMTKIAFTISVVFALSYLPLFVLKLAKDWFHEKDLNEIEFSILRIAERCYIINHVANPFIYALFDNRFRQNVRLLASFKWRFPKNEPQEQSKPDNEQTIPTTVPIYS</sequence>
<evidence type="ECO:0000256" key="2">
    <source>
        <dbReference type="ARBA" id="ARBA00022692"/>
    </source>
</evidence>
<keyword evidence="4 8" id="KW-0297">G-protein coupled receptor</keyword>
<reference evidence="12 13" key="1">
    <citation type="submission" date="2020-06" db="EMBL/GenBank/DDBJ databases">
        <authorList>
            <person name="Li R."/>
            <person name="Bekaert M."/>
        </authorList>
    </citation>
    <scope>NUCLEOTIDE SEQUENCE [LARGE SCALE GENOMIC DNA]</scope>
    <source>
        <strain evidence="13">wild</strain>
    </source>
</reference>
<dbReference type="PROSITE" id="PS00237">
    <property type="entry name" value="G_PROTEIN_RECEP_F1_1"/>
    <property type="match status" value="1"/>
</dbReference>
<feature type="compositionally biased region" description="Basic and acidic residues" evidence="9">
    <location>
        <begin position="321"/>
        <end position="331"/>
    </location>
</feature>
<feature type="region of interest" description="Disordered" evidence="9">
    <location>
        <begin position="321"/>
        <end position="343"/>
    </location>
</feature>
<evidence type="ECO:0000256" key="1">
    <source>
        <dbReference type="ARBA" id="ARBA00004141"/>
    </source>
</evidence>
<name>A0A6J8AM16_MYTCO</name>
<keyword evidence="7 8" id="KW-0807">Transducer</keyword>
<feature type="transmembrane region" description="Helical" evidence="10">
    <location>
        <begin position="185"/>
        <end position="209"/>
    </location>
</feature>
<organism evidence="12 13">
    <name type="scientific">Mytilus coruscus</name>
    <name type="common">Sea mussel</name>
    <dbReference type="NCBI Taxonomy" id="42192"/>
    <lineage>
        <taxon>Eukaryota</taxon>
        <taxon>Metazoa</taxon>
        <taxon>Spiralia</taxon>
        <taxon>Lophotrochozoa</taxon>
        <taxon>Mollusca</taxon>
        <taxon>Bivalvia</taxon>
        <taxon>Autobranchia</taxon>
        <taxon>Pteriomorphia</taxon>
        <taxon>Mytilida</taxon>
        <taxon>Mytiloidea</taxon>
        <taxon>Mytilidae</taxon>
        <taxon>Mytilinae</taxon>
        <taxon>Mytilus</taxon>
    </lineage>
</organism>
<evidence type="ECO:0000256" key="3">
    <source>
        <dbReference type="ARBA" id="ARBA00022989"/>
    </source>
</evidence>
<dbReference type="AlphaFoldDB" id="A0A6J8AM16"/>
<feature type="transmembrane region" description="Helical" evidence="10">
    <location>
        <begin position="137"/>
        <end position="157"/>
    </location>
</feature>
<feature type="transmembrane region" description="Helical" evidence="10">
    <location>
        <begin position="58"/>
        <end position="76"/>
    </location>
</feature>
<feature type="transmembrane region" description="Helical" evidence="10">
    <location>
        <begin position="96"/>
        <end position="116"/>
    </location>
</feature>
<keyword evidence="6 8" id="KW-0675">Receptor</keyword>
<gene>
    <name evidence="12" type="ORF">MCOR_9119</name>
</gene>
<evidence type="ECO:0000256" key="4">
    <source>
        <dbReference type="ARBA" id="ARBA00023040"/>
    </source>
</evidence>
<dbReference type="InterPro" id="IPR017452">
    <property type="entry name" value="GPCR_Rhodpsn_7TM"/>
</dbReference>
<evidence type="ECO:0000256" key="7">
    <source>
        <dbReference type="ARBA" id="ARBA00023224"/>
    </source>
</evidence>
<feature type="domain" description="G-protein coupled receptors family 1 profile" evidence="11">
    <location>
        <begin position="38"/>
        <end position="297"/>
    </location>
</feature>
<dbReference type="GO" id="GO:0016020">
    <property type="term" value="C:membrane"/>
    <property type="evidence" value="ECO:0007669"/>
    <property type="project" value="UniProtKB-SubCell"/>
</dbReference>
<evidence type="ECO:0000256" key="5">
    <source>
        <dbReference type="ARBA" id="ARBA00023136"/>
    </source>
</evidence>
<feature type="transmembrane region" description="Helical" evidence="10">
    <location>
        <begin position="241"/>
        <end position="261"/>
    </location>
</feature>
<evidence type="ECO:0000259" key="11">
    <source>
        <dbReference type="PROSITE" id="PS50262"/>
    </source>
</evidence>
<dbReference type="PANTHER" id="PTHR24238:SF47">
    <property type="entry name" value="ECDYSTEROIDS_DOPAMINE RECEPTOR-RELATED"/>
    <property type="match status" value="1"/>
</dbReference>
<dbReference type="SUPFAM" id="SSF81321">
    <property type="entry name" value="Family A G protein-coupled receptor-like"/>
    <property type="match status" value="1"/>
</dbReference>
<comment type="similarity">
    <text evidence="8">Belongs to the G-protein coupled receptor 1 family.</text>
</comment>
<dbReference type="EMBL" id="CACVKT020001654">
    <property type="protein sequence ID" value="CAC5370176.1"/>
    <property type="molecule type" value="Genomic_DNA"/>
</dbReference>
<keyword evidence="3 10" id="KW-1133">Transmembrane helix</keyword>
<comment type="subcellular location">
    <subcellularLocation>
        <location evidence="1">Membrane</location>
        <topology evidence="1">Multi-pass membrane protein</topology>
    </subcellularLocation>
</comment>
<evidence type="ECO:0000256" key="8">
    <source>
        <dbReference type="RuleBase" id="RU000688"/>
    </source>
</evidence>